<dbReference type="SMART" id="SM00181">
    <property type="entry name" value="EGF"/>
    <property type="match status" value="1"/>
</dbReference>
<proteinExistence type="predicted"/>
<evidence type="ECO:0000259" key="7">
    <source>
        <dbReference type="PROSITE" id="PS50923"/>
    </source>
</evidence>
<keyword evidence="9" id="KW-1185">Reference proteome</keyword>
<dbReference type="PANTHER" id="PTHR12916">
    <property type="entry name" value="CYTOCHROME C OXIDASE POLYPEPTIDE VIC-2"/>
    <property type="match status" value="1"/>
</dbReference>
<dbReference type="InterPro" id="IPR018097">
    <property type="entry name" value="EGF_Ca-bd_CS"/>
</dbReference>
<dbReference type="PROSITE" id="PS00010">
    <property type="entry name" value="ASX_HYDROXYL"/>
    <property type="match status" value="1"/>
</dbReference>
<dbReference type="EMBL" id="CP111017">
    <property type="protein sequence ID" value="WAR08539.1"/>
    <property type="molecule type" value="Genomic_DNA"/>
</dbReference>
<dbReference type="SUPFAM" id="SSF57196">
    <property type="entry name" value="EGF/Laminin"/>
    <property type="match status" value="1"/>
</dbReference>
<dbReference type="Pfam" id="PF00084">
    <property type="entry name" value="Sushi"/>
    <property type="match status" value="1"/>
</dbReference>
<dbReference type="SUPFAM" id="SSF57535">
    <property type="entry name" value="Complement control module/SCR domain"/>
    <property type="match status" value="1"/>
</dbReference>
<dbReference type="InterPro" id="IPR000436">
    <property type="entry name" value="Sushi_SCR_CCP_dom"/>
</dbReference>
<feature type="domain" description="Sushi" evidence="7">
    <location>
        <begin position="52"/>
        <end position="111"/>
    </location>
</feature>
<dbReference type="PROSITE" id="PS50026">
    <property type="entry name" value="EGF_3"/>
    <property type="match status" value="1"/>
</dbReference>
<evidence type="ECO:0000256" key="4">
    <source>
        <dbReference type="PROSITE-ProRule" id="PRU00076"/>
    </source>
</evidence>
<keyword evidence="2" id="KW-0677">Repeat</keyword>
<dbReference type="InterPro" id="IPR000742">
    <property type="entry name" value="EGF"/>
</dbReference>
<feature type="domain" description="EGF-like" evidence="6">
    <location>
        <begin position="131"/>
        <end position="167"/>
    </location>
</feature>
<evidence type="ECO:0000256" key="1">
    <source>
        <dbReference type="ARBA" id="ARBA00022536"/>
    </source>
</evidence>
<reference evidence="8" key="1">
    <citation type="submission" date="2022-11" db="EMBL/GenBank/DDBJ databases">
        <title>Centuries of genome instability and evolution in soft-shell clam transmissible cancer (bioRxiv).</title>
        <authorList>
            <person name="Hart S.F.M."/>
            <person name="Yonemitsu M.A."/>
            <person name="Giersch R.M."/>
            <person name="Beal B.F."/>
            <person name="Arriagada G."/>
            <person name="Davis B.W."/>
            <person name="Ostrander E.A."/>
            <person name="Goff S.P."/>
            <person name="Metzger M.J."/>
        </authorList>
    </citation>
    <scope>NUCLEOTIDE SEQUENCE</scope>
    <source>
        <strain evidence="8">MELC-2E11</strain>
        <tissue evidence="8">Siphon/mantle</tissue>
    </source>
</reference>
<dbReference type="Gene3D" id="2.10.70.10">
    <property type="entry name" value="Complement Module, domain 1"/>
    <property type="match status" value="1"/>
</dbReference>
<dbReference type="PROSITE" id="PS01186">
    <property type="entry name" value="EGF_2"/>
    <property type="match status" value="1"/>
</dbReference>
<dbReference type="InterPro" id="IPR001881">
    <property type="entry name" value="EGF-like_Ca-bd_dom"/>
</dbReference>
<sequence>MAFPQYQRETCVDYMECATLPNSVCDTIVTQTCVCVTSQGFKSNANNDGCDYDCGALSRPNNGVVTYTSTKQDSIATYSCHVGFQIDGVKARTCSAVTPKGWSDAAPSCIAGKLGDMCNVVTDLCDNILNDIDECASAPCVNGASCSDGINSYTCNCVPGYTGLNCQIGGKTSNYDVIGPEQQRVYPRYQSAYAIAMETGYRKCQLDVFSGMALCAYGAQDLEKAVDINEKVLTFFKEQESKVQVH</sequence>
<keyword evidence="1 4" id="KW-0245">EGF-like domain</keyword>
<evidence type="ECO:0000313" key="8">
    <source>
        <dbReference type="EMBL" id="WAR08539.1"/>
    </source>
</evidence>
<dbReference type="InterPro" id="IPR035976">
    <property type="entry name" value="Sushi/SCR/CCP_sf"/>
</dbReference>
<dbReference type="PANTHER" id="PTHR12916:SF9">
    <property type="entry name" value="NEUROGENIC LOCUS NOTCH HOMOLOG PROTEIN 1-RELATED"/>
    <property type="match status" value="1"/>
</dbReference>
<accession>A0ABY7EJF7</accession>
<keyword evidence="3 4" id="KW-1015">Disulfide bond</keyword>
<organism evidence="8 9">
    <name type="scientific">Mya arenaria</name>
    <name type="common">Soft-shell clam</name>
    <dbReference type="NCBI Taxonomy" id="6604"/>
    <lineage>
        <taxon>Eukaryota</taxon>
        <taxon>Metazoa</taxon>
        <taxon>Spiralia</taxon>
        <taxon>Lophotrochozoa</taxon>
        <taxon>Mollusca</taxon>
        <taxon>Bivalvia</taxon>
        <taxon>Autobranchia</taxon>
        <taxon>Heteroconchia</taxon>
        <taxon>Euheterodonta</taxon>
        <taxon>Imparidentia</taxon>
        <taxon>Neoheterodontei</taxon>
        <taxon>Myida</taxon>
        <taxon>Myoidea</taxon>
        <taxon>Myidae</taxon>
        <taxon>Mya</taxon>
    </lineage>
</organism>
<dbReference type="PROSITE" id="PS00022">
    <property type="entry name" value="EGF_1"/>
    <property type="match status" value="1"/>
</dbReference>
<dbReference type="CDD" id="cd00054">
    <property type="entry name" value="EGF_CA"/>
    <property type="match status" value="1"/>
</dbReference>
<protein>
    <submittedName>
        <fullName evidence="8">FBP3-like protein</fullName>
    </submittedName>
</protein>
<feature type="disulfide bond" evidence="4">
    <location>
        <begin position="157"/>
        <end position="166"/>
    </location>
</feature>
<dbReference type="PROSITE" id="PS01187">
    <property type="entry name" value="EGF_CA"/>
    <property type="match status" value="1"/>
</dbReference>
<comment type="caution">
    <text evidence="4">Lacks conserved residue(s) required for the propagation of feature annotation.</text>
</comment>
<dbReference type="Proteomes" id="UP001164746">
    <property type="component" value="Chromosome 6"/>
</dbReference>
<evidence type="ECO:0000259" key="6">
    <source>
        <dbReference type="PROSITE" id="PS50026"/>
    </source>
</evidence>
<dbReference type="SMART" id="SM00032">
    <property type="entry name" value="CCP"/>
    <property type="match status" value="1"/>
</dbReference>
<dbReference type="Gene3D" id="2.10.25.10">
    <property type="entry name" value="Laminin"/>
    <property type="match status" value="1"/>
</dbReference>
<dbReference type="CDD" id="cd00033">
    <property type="entry name" value="CCP"/>
    <property type="match status" value="1"/>
</dbReference>
<evidence type="ECO:0000313" key="9">
    <source>
        <dbReference type="Proteomes" id="UP001164746"/>
    </source>
</evidence>
<evidence type="ECO:0000256" key="5">
    <source>
        <dbReference type="PROSITE-ProRule" id="PRU00302"/>
    </source>
</evidence>
<dbReference type="Pfam" id="PF00008">
    <property type="entry name" value="EGF"/>
    <property type="match status" value="1"/>
</dbReference>
<evidence type="ECO:0000256" key="3">
    <source>
        <dbReference type="ARBA" id="ARBA00023157"/>
    </source>
</evidence>
<dbReference type="PROSITE" id="PS50923">
    <property type="entry name" value="SUSHI"/>
    <property type="match status" value="1"/>
</dbReference>
<dbReference type="InterPro" id="IPR000152">
    <property type="entry name" value="EGF-type_Asp/Asn_hydroxyl_site"/>
</dbReference>
<evidence type="ECO:0000256" key="2">
    <source>
        <dbReference type="ARBA" id="ARBA00022737"/>
    </source>
</evidence>
<dbReference type="PRINTS" id="PR00010">
    <property type="entry name" value="EGFBLOOD"/>
</dbReference>
<dbReference type="SMART" id="SM00179">
    <property type="entry name" value="EGF_CA"/>
    <property type="match status" value="1"/>
</dbReference>
<gene>
    <name evidence="8" type="ORF">MAR_018497</name>
</gene>
<keyword evidence="5" id="KW-0768">Sushi</keyword>
<name>A0ABY7EJF7_MYAAR</name>